<sequence>MYNSIYFDGTALQVDRERYLRKHDVIYQSPTYKGYEGLPIGNGDMGGMLFHTPSSIEFVLNKTDVIDFGENGNFKAWAWESEEKNTAPVSCGKISITDGLPSFDWVYLKDYEARLNISEGVATIASQTPFSSYSYKTYAAEEPSVLVMEVEATSLEAVERKITLEKWGSPNFFHYYEQISTTYDKNLFNTHTGKKDNCVYIEQQLEGTHYIMAAKVIGEEVEIKLPNSHGCEIILPKSKSHKFTLLTTVIVSQEGKVDLQEATQRLEQIEQGYNQLFLDHKQRWNEFWSKSFVHLSEDDYLENLYYLNLYQLNSCSRGKYPITFAGLWGWFKDTRNWGHFYHWNHQQTYWGVHAANHSELADNYYRYRMNMLENAKADATNLYQSNGAYFSDISNLNGYNAIEPDTIRNFTVGPQIALDLYKHYLYTGDLVFLEEQAYPFMRSCADLYCDMLVKEEGVYRIKGGSTSYESYWNLKDTTTDHALITALLNALLATKELVDLEDEQAELYKDILRCLYPLNTVSVEHDAQTIEIWSDGTQWNDQKVGYCEGEYPMSPFPGSQLAMVYPASVIGLHNQDKAEFGLARNTARVIFDREVYQLGKMGCSGHTPAPEIAARLGMSEDMFPILHKFITTYQMFPNGFMHFADISQDQQWAKIFNPRILPQEGQTQWEEVHDKSKGERTLIPSETFLHCYFESAANVMAGIHEMLLQSYHGFIHVFPAVPEHYSAVFTLQAVGNFEVTSEKKGQDVRYIHIVSHNGGKCRVKNPWNTSQIRVISGHKQVEFCFVGDLIEFDTCEQQGYSIVRREYPLENYYQDKLTAKPNQNVKTFQTSRLGKSKVY</sequence>
<dbReference type="Gene3D" id="2.60.40.1180">
    <property type="entry name" value="Golgi alpha-mannosidase II"/>
    <property type="match status" value="1"/>
</dbReference>
<dbReference type="Gene3D" id="2.70.98.50">
    <property type="entry name" value="putative glycoside hydrolase family protein from bacillus halodurans"/>
    <property type="match status" value="1"/>
</dbReference>
<reference evidence="4" key="1">
    <citation type="journal article" date="2019" name="Int. J. Syst. Evol. Microbiol.">
        <title>The Global Catalogue of Microorganisms (GCM) 10K type strain sequencing project: providing services to taxonomists for standard genome sequencing and annotation.</title>
        <authorList>
            <consortium name="The Broad Institute Genomics Platform"/>
            <consortium name="The Broad Institute Genome Sequencing Center for Infectious Disease"/>
            <person name="Wu L."/>
            <person name="Ma J."/>
        </authorList>
    </citation>
    <scope>NUCLEOTIDE SEQUENCE [LARGE SCALE GENOMIC DNA]</scope>
    <source>
        <strain evidence="4">CGMCC 1.12769</strain>
    </source>
</reference>
<dbReference type="RefSeq" id="WP_188535032.1">
    <property type="nucleotide sequence ID" value="NZ_BMFT01000001.1"/>
</dbReference>
<evidence type="ECO:0000259" key="2">
    <source>
        <dbReference type="Pfam" id="PF22124"/>
    </source>
</evidence>
<dbReference type="InterPro" id="IPR049053">
    <property type="entry name" value="AFCA-like_C"/>
</dbReference>
<dbReference type="Gene3D" id="1.50.10.10">
    <property type="match status" value="1"/>
</dbReference>
<evidence type="ECO:0000259" key="1">
    <source>
        <dbReference type="Pfam" id="PF21307"/>
    </source>
</evidence>
<feature type="domain" description="Alpha fucosidase A-like C-terminal" evidence="1">
    <location>
        <begin position="709"/>
        <end position="802"/>
    </location>
</feature>
<dbReference type="Pfam" id="PF22124">
    <property type="entry name" value="Glyco_hydro_95_cat"/>
    <property type="match status" value="1"/>
</dbReference>
<name>A0ABQ1Y441_9BACL</name>
<evidence type="ECO:0000313" key="3">
    <source>
        <dbReference type="EMBL" id="GGH10870.1"/>
    </source>
</evidence>
<dbReference type="InterPro" id="IPR013780">
    <property type="entry name" value="Glyco_hydro_b"/>
</dbReference>
<evidence type="ECO:0000313" key="4">
    <source>
        <dbReference type="Proteomes" id="UP000659344"/>
    </source>
</evidence>
<proteinExistence type="predicted"/>
<gene>
    <name evidence="3" type="ORF">GCM10008013_02480</name>
</gene>
<protein>
    <submittedName>
        <fullName evidence="3">Uncharacterized protein</fullName>
    </submittedName>
</protein>
<comment type="caution">
    <text evidence="3">The sequence shown here is derived from an EMBL/GenBank/DDBJ whole genome shotgun (WGS) entry which is preliminary data.</text>
</comment>
<feature type="domain" description="Glycosyl hydrolase family 95 catalytic" evidence="2">
    <location>
        <begin position="278"/>
        <end position="531"/>
    </location>
</feature>
<keyword evidence="4" id="KW-1185">Reference proteome</keyword>
<dbReference type="Proteomes" id="UP000659344">
    <property type="component" value="Unassembled WGS sequence"/>
</dbReference>
<organism evidence="3 4">
    <name type="scientific">Paenibacillus segetis</name>
    <dbReference type="NCBI Taxonomy" id="1325360"/>
    <lineage>
        <taxon>Bacteria</taxon>
        <taxon>Bacillati</taxon>
        <taxon>Bacillota</taxon>
        <taxon>Bacilli</taxon>
        <taxon>Bacillales</taxon>
        <taxon>Paenibacillaceae</taxon>
        <taxon>Paenibacillus</taxon>
    </lineage>
</organism>
<dbReference type="InterPro" id="IPR054363">
    <property type="entry name" value="GH95_cat"/>
</dbReference>
<dbReference type="SUPFAM" id="SSF48208">
    <property type="entry name" value="Six-hairpin glycosidases"/>
    <property type="match status" value="1"/>
</dbReference>
<dbReference type="InterPro" id="IPR008928">
    <property type="entry name" value="6-hairpin_glycosidase_sf"/>
</dbReference>
<dbReference type="PANTHER" id="PTHR31084:SF0">
    <property type="entry name" value="ALPHA-L-FUCOSIDASE 2"/>
    <property type="match status" value="1"/>
</dbReference>
<dbReference type="Pfam" id="PF21307">
    <property type="entry name" value="Glyco_hydro_95_C"/>
    <property type="match status" value="1"/>
</dbReference>
<dbReference type="InterPro" id="IPR012341">
    <property type="entry name" value="6hp_glycosidase-like_sf"/>
</dbReference>
<accession>A0ABQ1Y441</accession>
<dbReference type="EMBL" id="BMFT01000001">
    <property type="protein sequence ID" value="GGH10870.1"/>
    <property type="molecule type" value="Genomic_DNA"/>
</dbReference>
<dbReference type="PANTHER" id="PTHR31084">
    <property type="entry name" value="ALPHA-L-FUCOSIDASE 2"/>
    <property type="match status" value="1"/>
</dbReference>